<proteinExistence type="predicted"/>
<sequence length="102" mass="10964">MMTLIVLLIPSVFNGCRQRMYLLRGTLILRVAQQQPARGLEHPPGTVIVPQAIGLVDANPAKGLAPVLGHDVGTGHRRFRSPARTRSSCRWATAATRLAASG</sequence>
<dbReference type="AlphaFoldDB" id="A0A375GNW6"/>
<organism evidence="1 2">
    <name type="scientific">Cupriavidus taiwanensis</name>
    <dbReference type="NCBI Taxonomy" id="164546"/>
    <lineage>
        <taxon>Bacteria</taxon>
        <taxon>Pseudomonadati</taxon>
        <taxon>Pseudomonadota</taxon>
        <taxon>Betaproteobacteria</taxon>
        <taxon>Burkholderiales</taxon>
        <taxon>Burkholderiaceae</taxon>
        <taxon>Cupriavidus</taxon>
    </lineage>
</organism>
<keyword evidence="1" id="KW-0614">Plasmid</keyword>
<evidence type="ECO:0000313" key="1">
    <source>
        <dbReference type="EMBL" id="SPD69519.1"/>
    </source>
</evidence>
<protein>
    <submittedName>
        <fullName evidence="1">Uncharacterized protein</fullName>
    </submittedName>
</protein>
<geneLocation type="plasmid" evidence="2">
    <name>cbm2636p</name>
</geneLocation>
<dbReference type="EMBL" id="LT984815">
    <property type="protein sequence ID" value="SPD69519.1"/>
    <property type="molecule type" value="Genomic_DNA"/>
</dbReference>
<gene>
    <name evidence="1" type="ORF">CBM2636_P20206</name>
</gene>
<reference evidence="1 2" key="1">
    <citation type="submission" date="2018-01" db="EMBL/GenBank/DDBJ databases">
        <authorList>
            <person name="Clerissi C."/>
        </authorList>
    </citation>
    <scope>NUCLEOTIDE SEQUENCE [LARGE SCALE GENOMIC DNA]</scope>
    <source>
        <strain evidence="1">Cupriavidus taiwanensis SWF 66322</strain>
        <plasmid evidence="2">cbm2636p</plasmid>
    </source>
</reference>
<accession>A0A375GNW6</accession>
<evidence type="ECO:0000313" key="2">
    <source>
        <dbReference type="Proteomes" id="UP000254259"/>
    </source>
</evidence>
<dbReference type="Proteomes" id="UP000254259">
    <property type="component" value="Plasmid CBM2636p"/>
</dbReference>
<name>A0A375GNW6_9BURK</name>